<feature type="disulfide bond" evidence="3">
    <location>
        <begin position="102"/>
        <end position="116"/>
    </location>
</feature>
<gene>
    <name evidence="6" type="ORF">PCON_12683</name>
</gene>
<feature type="signal peptide" evidence="4">
    <location>
        <begin position="1"/>
        <end position="20"/>
    </location>
</feature>
<feature type="domain" description="Chitin-binding type-1" evidence="5">
    <location>
        <begin position="82"/>
        <end position="132"/>
    </location>
</feature>
<dbReference type="Proteomes" id="UP000018144">
    <property type="component" value="Unassembled WGS sequence"/>
</dbReference>
<feature type="chain" id="PRO_5004651923" evidence="4">
    <location>
        <begin position="21"/>
        <end position="133"/>
    </location>
</feature>
<evidence type="ECO:0000256" key="1">
    <source>
        <dbReference type="ARBA" id="ARBA00022669"/>
    </source>
</evidence>
<comment type="caution">
    <text evidence="3">Lacks conserved residue(s) required for the propagation of feature annotation.</text>
</comment>
<name>U4LEA4_PYROM</name>
<feature type="disulfide bond" evidence="3">
    <location>
        <begin position="45"/>
        <end position="59"/>
    </location>
</feature>
<evidence type="ECO:0000256" key="4">
    <source>
        <dbReference type="SAM" id="SignalP"/>
    </source>
</evidence>
<dbReference type="GO" id="GO:0030246">
    <property type="term" value="F:carbohydrate binding"/>
    <property type="evidence" value="ECO:0007669"/>
    <property type="project" value="UniProtKB-KW"/>
</dbReference>
<dbReference type="GO" id="GO:0008061">
    <property type="term" value="F:chitin binding"/>
    <property type="evidence" value="ECO:0007669"/>
    <property type="project" value="UniProtKB-UniRule"/>
</dbReference>
<keyword evidence="7" id="KW-1185">Reference proteome</keyword>
<reference evidence="6 7" key="1">
    <citation type="journal article" date="2013" name="PLoS Genet.">
        <title>The genome and development-dependent transcriptomes of Pyronema confluens: a window into fungal evolution.</title>
        <authorList>
            <person name="Traeger S."/>
            <person name="Altegoer F."/>
            <person name="Freitag M."/>
            <person name="Gabaldon T."/>
            <person name="Kempken F."/>
            <person name="Kumar A."/>
            <person name="Marcet-Houben M."/>
            <person name="Poggeler S."/>
            <person name="Stajich J.E."/>
            <person name="Nowrousian M."/>
        </authorList>
    </citation>
    <scope>NUCLEOTIDE SEQUENCE [LARGE SCALE GENOMIC DNA]</scope>
    <source>
        <strain evidence="7">CBS 100304</strain>
        <tissue evidence="6">Vegetative mycelium</tissue>
    </source>
</reference>
<dbReference type="SUPFAM" id="SSF57016">
    <property type="entry name" value="Plant lectins/antimicrobial peptides"/>
    <property type="match status" value="2"/>
</dbReference>
<evidence type="ECO:0000256" key="3">
    <source>
        <dbReference type="PROSITE-ProRule" id="PRU00261"/>
    </source>
</evidence>
<organism evidence="6 7">
    <name type="scientific">Pyronema omphalodes (strain CBS 100304)</name>
    <name type="common">Pyronema confluens</name>
    <dbReference type="NCBI Taxonomy" id="1076935"/>
    <lineage>
        <taxon>Eukaryota</taxon>
        <taxon>Fungi</taxon>
        <taxon>Dikarya</taxon>
        <taxon>Ascomycota</taxon>
        <taxon>Pezizomycotina</taxon>
        <taxon>Pezizomycetes</taxon>
        <taxon>Pezizales</taxon>
        <taxon>Pyronemataceae</taxon>
        <taxon>Pyronema</taxon>
    </lineage>
</organism>
<evidence type="ECO:0000256" key="2">
    <source>
        <dbReference type="ARBA" id="ARBA00023157"/>
    </source>
</evidence>
<dbReference type="Gene3D" id="3.30.60.10">
    <property type="entry name" value="Endochitinase-like"/>
    <property type="match status" value="2"/>
</dbReference>
<evidence type="ECO:0000313" key="7">
    <source>
        <dbReference type="Proteomes" id="UP000018144"/>
    </source>
</evidence>
<dbReference type="OrthoDB" id="1193027at2759"/>
<dbReference type="InterPro" id="IPR036861">
    <property type="entry name" value="Endochitinase-like_sf"/>
</dbReference>
<sequence length="133" mass="13382">MRSTLMITAVVGLFMGSVWSQSQTPDGSCGGINKFLCNNPAFGSCCSSSGYCGTGMDYCGQGCQATFSNSTTSCMTKPPSSNGNCGGAENITCSGGPYDGSCCSKYGFCGKTASFCSTLGGCQAEFGAACTLP</sequence>
<keyword evidence="6" id="KW-0430">Lectin</keyword>
<keyword evidence="4" id="KW-0732">Signal</keyword>
<dbReference type="OMA" id="ANCLAEY"/>
<accession>U4LEA4</accession>
<dbReference type="SMART" id="SM00270">
    <property type="entry name" value="ChtBD1"/>
    <property type="match status" value="2"/>
</dbReference>
<dbReference type="AlphaFoldDB" id="U4LEA4"/>
<evidence type="ECO:0000259" key="5">
    <source>
        <dbReference type="PROSITE" id="PS50941"/>
    </source>
</evidence>
<keyword evidence="2 3" id="KW-1015">Disulfide bond</keyword>
<dbReference type="InterPro" id="IPR001002">
    <property type="entry name" value="Chitin-bd_1"/>
</dbReference>
<evidence type="ECO:0000313" key="6">
    <source>
        <dbReference type="EMBL" id="CCX13090.1"/>
    </source>
</evidence>
<dbReference type="PANTHER" id="PTHR47849:SF8">
    <property type="entry name" value="LECTIN"/>
    <property type="match status" value="1"/>
</dbReference>
<feature type="domain" description="Chitin-binding type-1" evidence="5">
    <location>
        <begin position="26"/>
        <end position="76"/>
    </location>
</feature>
<proteinExistence type="predicted"/>
<dbReference type="EMBL" id="HF935778">
    <property type="protein sequence ID" value="CCX13090.1"/>
    <property type="molecule type" value="Genomic_DNA"/>
</dbReference>
<keyword evidence="1 3" id="KW-0147">Chitin-binding</keyword>
<dbReference type="STRING" id="1076935.U4LEA4"/>
<dbReference type="Pfam" id="PF00187">
    <property type="entry name" value="Chitin_bind_1"/>
    <property type="match status" value="1"/>
</dbReference>
<dbReference type="PANTHER" id="PTHR47849">
    <property type="entry name" value="CHITIN-BINDING LECTIN 1"/>
    <property type="match status" value="1"/>
</dbReference>
<protein>
    <submittedName>
        <fullName evidence="6">Similar to lectin, partial [Colletotrichum higginsianum] acc. no. CCF41523</fullName>
    </submittedName>
</protein>
<dbReference type="PROSITE" id="PS50941">
    <property type="entry name" value="CHIT_BIND_I_2"/>
    <property type="match status" value="2"/>
</dbReference>